<organism evidence="2 3">
    <name type="scientific">Vitrella brassicaformis (strain CCMP3155)</name>
    <dbReference type="NCBI Taxonomy" id="1169540"/>
    <lineage>
        <taxon>Eukaryota</taxon>
        <taxon>Sar</taxon>
        <taxon>Alveolata</taxon>
        <taxon>Colpodellida</taxon>
        <taxon>Vitrellaceae</taxon>
        <taxon>Vitrella</taxon>
    </lineage>
</organism>
<proteinExistence type="predicted"/>
<gene>
    <name evidence="2" type="ORF">Vbra_3432</name>
</gene>
<evidence type="ECO:0000256" key="1">
    <source>
        <dbReference type="SAM" id="MobiDB-lite"/>
    </source>
</evidence>
<accession>A0A0G4GZV4</accession>
<sequence>MERTNPTCTQWRLAEGPQQRDGHLRRKTQTVRQRVAAEVLRESEAEEDREVIAKAVGLCLSRAAEEKAAGAKDEADIETDEGEIDDGTSELGLGRR</sequence>
<feature type="region of interest" description="Disordered" evidence="1">
    <location>
        <begin position="1"/>
        <end position="29"/>
    </location>
</feature>
<dbReference type="VEuPathDB" id="CryptoDB:Vbra_3432"/>
<dbReference type="EMBL" id="CDMY01000908">
    <property type="protein sequence ID" value="CEM36811.1"/>
    <property type="molecule type" value="Genomic_DNA"/>
</dbReference>
<dbReference type="InParanoid" id="A0A0G4GZV4"/>
<dbReference type="Proteomes" id="UP000041254">
    <property type="component" value="Unassembled WGS sequence"/>
</dbReference>
<evidence type="ECO:0000313" key="3">
    <source>
        <dbReference type="Proteomes" id="UP000041254"/>
    </source>
</evidence>
<feature type="compositionally biased region" description="Polar residues" evidence="1">
    <location>
        <begin position="1"/>
        <end position="10"/>
    </location>
</feature>
<keyword evidence="3" id="KW-1185">Reference proteome</keyword>
<protein>
    <submittedName>
        <fullName evidence="2">Uncharacterized protein</fullName>
    </submittedName>
</protein>
<feature type="region of interest" description="Disordered" evidence="1">
    <location>
        <begin position="64"/>
        <end position="96"/>
    </location>
</feature>
<feature type="compositionally biased region" description="Basic and acidic residues" evidence="1">
    <location>
        <begin position="64"/>
        <end position="74"/>
    </location>
</feature>
<reference evidence="2 3" key="1">
    <citation type="submission" date="2014-11" db="EMBL/GenBank/DDBJ databases">
        <authorList>
            <person name="Zhu J."/>
            <person name="Qi W."/>
            <person name="Song R."/>
        </authorList>
    </citation>
    <scope>NUCLEOTIDE SEQUENCE [LARGE SCALE GENOMIC DNA]</scope>
</reference>
<name>A0A0G4GZV4_VITBC</name>
<evidence type="ECO:0000313" key="2">
    <source>
        <dbReference type="EMBL" id="CEM36811.1"/>
    </source>
</evidence>
<dbReference type="AlphaFoldDB" id="A0A0G4GZV4"/>
<feature type="compositionally biased region" description="Acidic residues" evidence="1">
    <location>
        <begin position="75"/>
        <end position="88"/>
    </location>
</feature>